<feature type="transmembrane region" description="Helical" evidence="2">
    <location>
        <begin position="452"/>
        <end position="473"/>
    </location>
</feature>
<organism evidence="3 4">
    <name type="scientific">Arthrobacter glacialis</name>
    <dbReference type="NCBI Taxonomy" id="1664"/>
    <lineage>
        <taxon>Bacteria</taxon>
        <taxon>Bacillati</taxon>
        <taxon>Actinomycetota</taxon>
        <taxon>Actinomycetes</taxon>
        <taxon>Micrococcales</taxon>
        <taxon>Micrococcaceae</taxon>
        <taxon>Arthrobacter</taxon>
    </lineage>
</organism>
<dbReference type="AlphaFoldDB" id="A0A2S3ZYC5"/>
<keyword evidence="2" id="KW-1133">Transmembrane helix</keyword>
<gene>
    <name evidence="3" type="ORF">CVS27_06480</name>
</gene>
<evidence type="ECO:0000313" key="3">
    <source>
        <dbReference type="EMBL" id="POH74208.1"/>
    </source>
</evidence>
<feature type="transmembrane region" description="Helical" evidence="2">
    <location>
        <begin position="479"/>
        <end position="502"/>
    </location>
</feature>
<evidence type="ECO:0008006" key="5">
    <source>
        <dbReference type="Google" id="ProtNLM"/>
    </source>
</evidence>
<dbReference type="EMBL" id="PPXC01000004">
    <property type="protein sequence ID" value="POH74208.1"/>
    <property type="molecule type" value="Genomic_DNA"/>
</dbReference>
<dbReference type="Proteomes" id="UP000237061">
    <property type="component" value="Unassembled WGS sequence"/>
</dbReference>
<proteinExistence type="predicted"/>
<accession>A0A2S3ZYC5</accession>
<evidence type="ECO:0000256" key="1">
    <source>
        <dbReference type="SAM" id="MobiDB-lite"/>
    </source>
</evidence>
<feature type="transmembrane region" description="Helical" evidence="2">
    <location>
        <begin position="293"/>
        <end position="313"/>
    </location>
</feature>
<name>A0A2S3ZYC5_ARTGL</name>
<protein>
    <recommendedName>
        <fullName evidence="5">PNPLA domain-containing protein</fullName>
    </recommendedName>
</protein>
<dbReference type="RefSeq" id="WP_103464917.1">
    <property type="nucleotide sequence ID" value="NZ_PPXC01000004.1"/>
</dbReference>
<feature type="transmembrane region" description="Helical" evidence="2">
    <location>
        <begin position="251"/>
        <end position="269"/>
    </location>
</feature>
<feature type="transmembrane region" description="Helical" evidence="2">
    <location>
        <begin position="407"/>
        <end position="431"/>
    </location>
</feature>
<keyword evidence="2" id="KW-0812">Transmembrane</keyword>
<reference evidence="3 4" key="1">
    <citation type="submission" date="2018-01" db="EMBL/GenBank/DDBJ databases">
        <title>Arthrobacter sp. nov., from glaciers in China.</title>
        <authorList>
            <person name="Liu Q."/>
            <person name="Xin Y.-H."/>
        </authorList>
    </citation>
    <scope>NUCLEOTIDE SEQUENCE [LARGE SCALE GENOMIC DNA]</scope>
    <source>
        <strain evidence="3 4">HLT2-12-2</strain>
    </source>
</reference>
<feature type="region of interest" description="Disordered" evidence="1">
    <location>
        <begin position="1024"/>
        <end position="1043"/>
    </location>
</feature>
<evidence type="ECO:0000256" key="2">
    <source>
        <dbReference type="SAM" id="Phobius"/>
    </source>
</evidence>
<feature type="transmembrane region" description="Helical" evidence="2">
    <location>
        <begin position="96"/>
        <end position="116"/>
    </location>
</feature>
<evidence type="ECO:0000313" key="4">
    <source>
        <dbReference type="Proteomes" id="UP000237061"/>
    </source>
</evidence>
<feature type="transmembrane region" description="Helical" evidence="2">
    <location>
        <begin position="514"/>
        <end position="535"/>
    </location>
</feature>
<keyword evidence="4" id="KW-1185">Reference proteome</keyword>
<comment type="caution">
    <text evidence="3">The sequence shown here is derived from an EMBL/GenBank/DDBJ whole genome shotgun (WGS) entry which is preliminary data.</text>
</comment>
<keyword evidence="2" id="KW-0472">Membrane</keyword>
<feature type="transmembrane region" description="Helical" evidence="2">
    <location>
        <begin position="212"/>
        <end position="231"/>
    </location>
</feature>
<feature type="transmembrane region" description="Helical" evidence="2">
    <location>
        <begin position="128"/>
        <end position="146"/>
    </location>
</feature>
<feature type="transmembrane region" description="Helical" evidence="2">
    <location>
        <begin position="325"/>
        <end position="343"/>
    </location>
</feature>
<sequence>MNALLALIMDARPLVERPDRALLARLTRWFTGTRVLLVVTVWIAMAEVDRLIADTATETGRSGSASSLQGLDPQLGWENWGIWLGLDEGICSQVRILLAIYVCLDVLFAVLYISLLSRFFGSRKVAKLAIGTVILGELLEVATQLVGNYALGLDEQPGLALMTELAWLAVLATFLKWAGLATLAASVFVYARLRLRVSRNVGRAWNALFFHRLAFAAVLLIGALALLPIAGVNDQMPDTQRAWLNLGPGKFLITSWAALLVSFGLFYLGRRRSELAWSLYAGEQQVPDNAPRYWMWMIPQVLLVLGIGAVLLGGGHTVPVDWRTGVAMGLPLLVALVSIWMEYRGDSVAPLPPRPTSRQRAVDAWRCGDVLAMVFLAFSGMALVRSFTAPIALGIAGSLRWDAGQQWVAGLYLTFGVALAGLVFGAGALLCRATWGKFLDPREVAGSATIRISLVLLALFAIIVSAFAFLPVWTSTAAGVAGTAVLAVGSWAMVIGLATVALQRQRPPRIFEALGLRAAPVMTLIAIVLAVGSFGGGNPALHQIRDLESVQDPSVLATRPGVAKAFKDWLDRSAACGRNLARDVAPGPSAGAAAIRVRPMVLVAAEGGGIRAASWTVQAFDKLAETGGCGGDVVMASSGISGGSVGLTLSHLYGASGAVERMEALSGPNPLAAAVSGAIVGDVIASGTGLLIPTQVGAPTGGAAPRVWNDRAGLMESLWEVSAPKLAEAFDATTAGPTGALLLNSTDAGSNCRVVISQLDLPGKAAPGSNAGFQCSGAQGFPLTVDLLDRQTDCPLALRWSSAALLSARFPIISPAGRDPVRLDEAGKPTNCQGGANFQLIDGGYSEGSGLGTISDLWPALQKEVLGHNACVTAALAVVNLPAPGNAPPCPGIEATADLVAPVFVFLQNSPGADLVGRPPKAAGELAVPLVGLGARKLQSATRSWIQRLEEAGNVCPVPAVEIPGEENPAGASAKLCAEATESVSTALGGQSVVVVAPNSVPALGAPLGWSLSALSQDQLEHAMTTEAGSRPDPNAGVTADQGQQQPFDLLLDYLEKGKATGAVSQ</sequence>
<feature type="transmembrane region" description="Helical" evidence="2">
    <location>
        <begin position="364"/>
        <end position="387"/>
    </location>
</feature>
<feature type="transmembrane region" description="Helical" evidence="2">
    <location>
        <begin position="166"/>
        <end position="191"/>
    </location>
</feature>